<keyword evidence="3 8" id="KW-0813">Transport</keyword>
<evidence type="ECO:0000256" key="10">
    <source>
        <dbReference type="SAM" id="Phobius"/>
    </source>
</evidence>
<dbReference type="Gene3D" id="1.20.1080.10">
    <property type="entry name" value="Glycerol uptake facilitator protein"/>
    <property type="match status" value="1"/>
</dbReference>
<sequence length="367" mass="39115">MSDLVHLSDIRQRPRVYRAFERHRHTSVHWLVECFAEALGVFLYSRVGTLARTWVGSNQSCFEGRNLTDASSSGVGSQALYVLGNILKVEGASSILQIGLAYACGILLAITICSATSGGENPQGHFNPAVTITQLVFHKFPPLKGLRYITAQVLGGYIACLLVYLQYKTLILASEAALLEAGPGVSAATFYTPNGPGGIFALSLLPGSNLGRAWVNEFVCDFVLGVTIFASLDPTNTLIPPSFGPVLISLAYAVAIWSFSANGLAANAARDVGGRLVALTVWGLPAGGGSYAAIAALTNIPATLLGCVAYELMLSDSDRVIPAAHLEVLNAHKNHRRLRQQQEQEHGHHSAPTSLDEKGHVGEVERV</sequence>
<feature type="transmembrane region" description="Helical" evidence="10">
    <location>
        <begin position="244"/>
        <end position="264"/>
    </location>
</feature>
<comment type="subcellular location">
    <subcellularLocation>
        <location evidence="1">Membrane</location>
        <topology evidence="1">Multi-pass membrane protein</topology>
    </subcellularLocation>
</comment>
<dbReference type="PANTHER" id="PTHR43829">
    <property type="entry name" value="AQUAPORIN OR AQUAGLYCEROPORIN RELATED"/>
    <property type="match status" value="1"/>
</dbReference>
<dbReference type="InterPro" id="IPR023271">
    <property type="entry name" value="Aquaporin-like"/>
</dbReference>
<dbReference type="PRINTS" id="PR00783">
    <property type="entry name" value="MINTRINSICP"/>
</dbReference>
<dbReference type="PROSITE" id="PS00221">
    <property type="entry name" value="MIP"/>
    <property type="match status" value="1"/>
</dbReference>
<evidence type="ECO:0000256" key="6">
    <source>
        <dbReference type="ARBA" id="ARBA00022989"/>
    </source>
</evidence>
<feature type="region of interest" description="Disordered" evidence="9">
    <location>
        <begin position="336"/>
        <end position="367"/>
    </location>
</feature>
<comment type="similarity">
    <text evidence="2 8">Belongs to the MIP/aquaporin (TC 1.A.8) family.</text>
</comment>
<dbReference type="InterPro" id="IPR050363">
    <property type="entry name" value="MIP/Aquaporin"/>
</dbReference>
<proteinExistence type="inferred from homology"/>
<evidence type="ECO:0000256" key="1">
    <source>
        <dbReference type="ARBA" id="ARBA00004141"/>
    </source>
</evidence>
<evidence type="ECO:0000256" key="9">
    <source>
        <dbReference type="SAM" id="MobiDB-lite"/>
    </source>
</evidence>
<keyword evidence="4 8" id="KW-0812">Transmembrane</keyword>
<comment type="caution">
    <text evidence="11">The sequence shown here is derived from an EMBL/GenBank/DDBJ whole genome shotgun (WGS) entry which is preliminary data.</text>
</comment>
<feature type="compositionally biased region" description="Basic and acidic residues" evidence="9">
    <location>
        <begin position="355"/>
        <end position="367"/>
    </location>
</feature>
<dbReference type="SUPFAM" id="SSF81338">
    <property type="entry name" value="Aquaporin-like"/>
    <property type="match status" value="1"/>
</dbReference>
<keyword evidence="5" id="KW-0677">Repeat</keyword>
<organism evidence="11 12">
    <name type="scientific">Mycena metata</name>
    <dbReference type="NCBI Taxonomy" id="1033252"/>
    <lineage>
        <taxon>Eukaryota</taxon>
        <taxon>Fungi</taxon>
        <taxon>Dikarya</taxon>
        <taxon>Basidiomycota</taxon>
        <taxon>Agaricomycotina</taxon>
        <taxon>Agaricomycetes</taxon>
        <taxon>Agaricomycetidae</taxon>
        <taxon>Agaricales</taxon>
        <taxon>Marasmiineae</taxon>
        <taxon>Mycenaceae</taxon>
        <taxon>Mycena</taxon>
    </lineage>
</organism>
<keyword evidence="6 10" id="KW-1133">Transmembrane helix</keyword>
<keyword evidence="12" id="KW-1185">Reference proteome</keyword>
<dbReference type="PANTHER" id="PTHR43829:SF14">
    <property type="entry name" value="AQUAPORIN 3"/>
    <property type="match status" value="1"/>
</dbReference>
<feature type="transmembrane region" description="Helical" evidence="10">
    <location>
        <begin position="276"/>
        <end position="297"/>
    </location>
</feature>
<dbReference type="GO" id="GO:0015250">
    <property type="term" value="F:water channel activity"/>
    <property type="evidence" value="ECO:0007669"/>
    <property type="project" value="TreeGrafter"/>
</dbReference>
<name>A0AAD7K2G2_9AGAR</name>
<evidence type="ECO:0000313" key="11">
    <source>
        <dbReference type="EMBL" id="KAJ7775497.1"/>
    </source>
</evidence>
<evidence type="ECO:0000256" key="7">
    <source>
        <dbReference type="ARBA" id="ARBA00023136"/>
    </source>
</evidence>
<keyword evidence="7 10" id="KW-0472">Membrane</keyword>
<dbReference type="InterPro" id="IPR000425">
    <property type="entry name" value="MIP"/>
</dbReference>
<evidence type="ECO:0000256" key="2">
    <source>
        <dbReference type="ARBA" id="ARBA00006175"/>
    </source>
</evidence>
<gene>
    <name evidence="11" type="ORF">B0H16DRAFT_1756956</name>
</gene>
<evidence type="ECO:0000256" key="3">
    <source>
        <dbReference type="ARBA" id="ARBA00022448"/>
    </source>
</evidence>
<dbReference type="AlphaFoldDB" id="A0AAD7K2G2"/>
<protein>
    <submittedName>
        <fullName evidence="11">Aquaporin-like protein</fullName>
    </submittedName>
</protein>
<dbReference type="GO" id="GO:0015254">
    <property type="term" value="F:glycerol channel activity"/>
    <property type="evidence" value="ECO:0007669"/>
    <property type="project" value="TreeGrafter"/>
</dbReference>
<dbReference type="Proteomes" id="UP001215598">
    <property type="component" value="Unassembled WGS sequence"/>
</dbReference>
<evidence type="ECO:0000256" key="4">
    <source>
        <dbReference type="ARBA" id="ARBA00022692"/>
    </source>
</evidence>
<dbReference type="InterPro" id="IPR022357">
    <property type="entry name" value="MIP_CS"/>
</dbReference>
<dbReference type="GO" id="GO:0005886">
    <property type="term" value="C:plasma membrane"/>
    <property type="evidence" value="ECO:0007669"/>
    <property type="project" value="TreeGrafter"/>
</dbReference>
<dbReference type="Pfam" id="PF00230">
    <property type="entry name" value="MIP"/>
    <property type="match status" value="1"/>
</dbReference>
<evidence type="ECO:0000256" key="8">
    <source>
        <dbReference type="RuleBase" id="RU000477"/>
    </source>
</evidence>
<evidence type="ECO:0000313" key="12">
    <source>
        <dbReference type="Proteomes" id="UP001215598"/>
    </source>
</evidence>
<feature type="transmembrane region" description="Helical" evidence="10">
    <location>
        <begin position="145"/>
        <end position="165"/>
    </location>
</feature>
<accession>A0AAD7K2G2</accession>
<reference evidence="11" key="1">
    <citation type="submission" date="2023-03" db="EMBL/GenBank/DDBJ databases">
        <title>Massive genome expansion in bonnet fungi (Mycena s.s.) driven by repeated elements and novel gene families across ecological guilds.</title>
        <authorList>
            <consortium name="Lawrence Berkeley National Laboratory"/>
            <person name="Harder C.B."/>
            <person name="Miyauchi S."/>
            <person name="Viragh M."/>
            <person name="Kuo A."/>
            <person name="Thoen E."/>
            <person name="Andreopoulos B."/>
            <person name="Lu D."/>
            <person name="Skrede I."/>
            <person name="Drula E."/>
            <person name="Henrissat B."/>
            <person name="Morin E."/>
            <person name="Kohler A."/>
            <person name="Barry K."/>
            <person name="LaButti K."/>
            <person name="Morin E."/>
            <person name="Salamov A."/>
            <person name="Lipzen A."/>
            <person name="Mereny Z."/>
            <person name="Hegedus B."/>
            <person name="Baldrian P."/>
            <person name="Stursova M."/>
            <person name="Weitz H."/>
            <person name="Taylor A."/>
            <person name="Grigoriev I.V."/>
            <person name="Nagy L.G."/>
            <person name="Martin F."/>
            <person name="Kauserud H."/>
        </authorList>
    </citation>
    <scope>NUCLEOTIDE SEQUENCE</scope>
    <source>
        <strain evidence="11">CBHHK182m</strain>
    </source>
</reference>
<dbReference type="EMBL" id="JARKIB010000010">
    <property type="protein sequence ID" value="KAJ7775497.1"/>
    <property type="molecule type" value="Genomic_DNA"/>
</dbReference>
<evidence type="ECO:0000256" key="5">
    <source>
        <dbReference type="ARBA" id="ARBA00022737"/>
    </source>
</evidence>